<name>A0A4U0TPX0_9PEZI</name>
<dbReference type="Proteomes" id="UP000308549">
    <property type="component" value="Unassembled WGS sequence"/>
</dbReference>
<evidence type="ECO:0000256" key="1">
    <source>
        <dbReference type="SAM" id="MobiDB-lite"/>
    </source>
</evidence>
<feature type="region of interest" description="Disordered" evidence="1">
    <location>
        <begin position="378"/>
        <end position="397"/>
    </location>
</feature>
<proteinExistence type="predicted"/>
<dbReference type="AlphaFoldDB" id="A0A4U0TPX0"/>
<dbReference type="EMBL" id="NAJL01000047">
    <property type="protein sequence ID" value="TKA24104.1"/>
    <property type="molecule type" value="Genomic_DNA"/>
</dbReference>
<keyword evidence="3" id="KW-1185">Reference proteome</keyword>
<reference evidence="2 3" key="1">
    <citation type="submission" date="2017-03" db="EMBL/GenBank/DDBJ databases">
        <title>Genomes of endolithic fungi from Antarctica.</title>
        <authorList>
            <person name="Coleine C."/>
            <person name="Masonjones S."/>
            <person name="Stajich J.E."/>
        </authorList>
    </citation>
    <scope>NUCLEOTIDE SEQUENCE [LARGE SCALE GENOMIC DNA]</scope>
    <source>
        <strain evidence="2 3">CCFEE 6315</strain>
    </source>
</reference>
<feature type="compositionally biased region" description="Low complexity" evidence="1">
    <location>
        <begin position="386"/>
        <end position="397"/>
    </location>
</feature>
<evidence type="ECO:0000313" key="2">
    <source>
        <dbReference type="EMBL" id="TKA24104.1"/>
    </source>
</evidence>
<dbReference type="OrthoDB" id="3824838at2759"/>
<feature type="region of interest" description="Disordered" evidence="1">
    <location>
        <begin position="180"/>
        <end position="267"/>
    </location>
</feature>
<organism evidence="2 3">
    <name type="scientific">Salinomyces thailandicus</name>
    <dbReference type="NCBI Taxonomy" id="706561"/>
    <lineage>
        <taxon>Eukaryota</taxon>
        <taxon>Fungi</taxon>
        <taxon>Dikarya</taxon>
        <taxon>Ascomycota</taxon>
        <taxon>Pezizomycotina</taxon>
        <taxon>Dothideomycetes</taxon>
        <taxon>Dothideomycetidae</taxon>
        <taxon>Mycosphaerellales</taxon>
        <taxon>Teratosphaeriaceae</taxon>
        <taxon>Salinomyces</taxon>
    </lineage>
</organism>
<gene>
    <name evidence="2" type="ORF">B0A50_06844</name>
</gene>
<feature type="compositionally biased region" description="Polar residues" evidence="1">
    <location>
        <begin position="187"/>
        <end position="204"/>
    </location>
</feature>
<protein>
    <submittedName>
        <fullName evidence="2">Uncharacterized protein</fullName>
    </submittedName>
</protein>
<sequence length="462" mass="48126">MSTPLVVDLSSVQGQLATIVKECMTTARSEVAKIVDETQARVAKPSDEDMTALRAQILDNAAVLLPVLNPEAAMDGTTKSEMFVVMYGLTPAITACVVYGQASKKKKTELVFGDCSSTHMNALKKLLTVTMQLVQTHVFDPKNIEQGHAVSIAGGGYMIKDSSPNPEDHKFRLDSATLQAMSGDKPSASTKSTLSDESTRTNAGNDPDTVNARRGRKIALKRSFREGYAPNIVPGPVGAGKANDGGNGTRRDQCPTSSASRNGDYANGKGSGCGLGLNSSSGKGYPSNIIPVPVCADKTDSGGYGVRRDQPPTSSTPRNGIYVNSTGPNVGFSGFSGGPEFDDPNELYSSAWLNRTFFNGAGSNVSLGSFPGGPTYGAGRHASGAGPSVSRSGLSSGSMYRAGPNANGAGPNASFSGFSGEPMYDSADLLYSSNDGNAKVSVMNLLPRALKCALTRQENNDS</sequence>
<accession>A0A4U0TPX0</accession>
<comment type="caution">
    <text evidence="2">The sequence shown here is derived from an EMBL/GenBank/DDBJ whole genome shotgun (WGS) entry which is preliminary data.</text>
</comment>
<evidence type="ECO:0000313" key="3">
    <source>
        <dbReference type="Proteomes" id="UP000308549"/>
    </source>
</evidence>
<feature type="compositionally biased region" description="Basic residues" evidence="1">
    <location>
        <begin position="213"/>
        <end position="222"/>
    </location>
</feature>